<gene>
    <name evidence="7" type="ORF">NVS88_00555</name>
</gene>
<comment type="caution">
    <text evidence="7">The sequence shown here is derived from an EMBL/GenBank/DDBJ whole genome shotgun (WGS) entry which is preliminary data.</text>
</comment>
<feature type="transmembrane region" description="Helical" evidence="5">
    <location>
        <begin position="351"/>
        <end position="372"/>
    </location>
</feature>
<dbReference type="PANTHER" id="PTHR23523:SF2">
    <property type="entry name" value="2-NITROIMIDAZOLE TRANSPORTER"/>
    <property type="match status" value="1"/>
</dbReference>
<evidence type="ECO:0000256" key="4">
    <source>
        <dbReference type="ARBA" id="ARBA00023136"/>
    </source>
</evidence>
<feature type="transmembrane region" description="Helical" evidence="5">
    <location>
        <begin position="175"/>
        <end position="194"/>
    </location>
</feature>
<dbReference type="CDD" id="cd17339">
    <property type="entry name" value="MFS_NIMT_CynX_like"/>
    <property type="match status" value="1"/>
</dbReference>
<comment type="subcellular location">
    <subcellularLocation>
        <location evidence="1">Cell membrane</location>
        <topology evidence="1">Multi-pass membrane protein</topology>
    </subcellularLocation>
</comment>
<dbReference type="GO" id="GO:0022857">
    <property type="term" value="F:transmembrane transporter activity"/>
    <property type="evidence" value="ECO:0007669"/>
    <property type="project" value="InterPro"/>
</dbReference>
<keyword evidence="4 5" id="KW-0472">Membrane</keyword>
<keyword evidence="2 5" id="KW-0812">Transmembrane</keyword>
<feature type="transmembrane region" description="Helical" evidence="5">
    <location>
        <begin position="110"/>
        <end position="128"/>
    </location>
</feature>
<dbReference type="Proteomes" id="UP001152755">
    <property type="component" value="Unassembled WGS sequence"/>
</dbReference>
<accession>A0A9X4LXE4</accession>
<dbReference type="PANTHER" id="PTHR23523">
    <property type="match status" value="1"/>
</dbReference>
<dbReference type="InterPro" id="IPR036259">
    <property type="entry name" value="MFS_trans_sf"/>
</dbReference>
<feature type="transmembrane region" description="Helical" evidence="5">
    <location>
        <begin position="378"/>
        <end position="396"/>
    </location>
</feature>
<evidence type="ECO:0000256" key="3">
    <source>
        <dbReference type="ARBA" id="ARBA00022989"/>
    </source>
</evidence>
<dbReference type="InterPro" id="IPR020846">
    <property type="entry name" value="MFS_dom"/>
</dbReference>
<evidence type="ECO:0000259" key="6">
    <source>
        <dbReference type="PROSITE" id="PS50850"/>
    </source>
</evidence>
<name>A0A9X4LXE4_9ACTN</name>
<dbReference type="InterPro" id="IPR052524">
    <property type="entry name" value="MFS_Cyanate_Porter"/>
</dbReference>
<dbReference type="RefSeq" id="WP_332518892.1">
    <property type="nucleotide sequence ID" value="NZ_JANRHA010000001.1"/>
</dbReference>
<feature type="transmembrane region" description="Helical" evidence="5">
    <location>
        <begin position="140"/>
        <end position="163"/>
    </location>
</feature>
<keyword evidence="8" id="KW-1185">Reference proteome</keyword>
<feature type="transmembrane region" description="Helical" evidence="5">
    <location>
        <begin position="317"/>
        <end position="339"/>
    </location>
</feature>
<protein>
    <submittedName>
        <fullName evidence="7">MFS transporter</fullName>
    </submittedName>
</protein>
<feature type="transmembrane region" description="Helical" evidence="5">
    <location>
        <begin position="51"/>
        <end position="74"/>
    </location>
</feature>
<evidence type="ECO:0000256" key="5">
    <source>
        <dbReference type="SAM" id="Phobius"/>
    </source>
</evidence>
<dbReference type="PROSITE" id="PS50850">
    <property type="entry name" value="MFS"/>
    <property type="match status" value="1"/>
</dbReference>
<evidence type="ECO:0000256" key="2">
    <source>
        <dbReference type="ARBA" id="ARBA00022692"/>
    </source>
</evidence>
<dbReference type="Gene3D" id="1.20.1250.20">
    <property type="entry name" value="MFS general substrate transporter like domains"/>
    <property type="match status" value="2"/>
</dbReference>
<dbReference type="AlphaFoldDB" id="A0A9X4LXE4"/>
<dbReference type="InterPro" id="IPR011701">
    <property type="entry name" value="MFS"/>
</dbReference>
<dbReference type="GO" id="GO:0005886">
    <property type="term" value="C:plasma membrane"/>
    <property type="evidence" value="ECO:0007669"/>
    <property type="project" value="UniProtKB-SubCell"/>
</dbReference>
<dbReference type="SUPFAM" id="SSF103473">
    <property type="entry name" value="MFS general substrate transporter"/>
    <property type="match status" value="1"/>
</dbReference>
<dbReference type="Pfam" id="PF07690">
    <property type="entry name" value="MFS_1"/>
    <property type="match status" value="1"/>
</dbReference>
<proteinExistence type="predicted"/>
<organism evidence="7 8">
    <name type="scientific">Speluncibacter jeojiensis</name>
    <dbReference type="NCBI Taxonomy" id="2710754"/>
    <lineage>
        <taxon>Bacteria</taxon>
        <taxon>Bacillati</taxon>
        <taxon>Actinomycetota</taxon>
        <taxon>Actinomycetes</taxon>
        <taxon>Mycobacteriales</taxon>
        <taxon>Speluncibacteraceae</taxon>
        <taxon>Speluncibacter</taxon>
    </lineage>
</organism>
<evidence type="ECO:0000256" key="1">
    <source>
        <dbReference type="ARBA" id="ARBA00004651"/>
    </source>
</evidence>
<feature type="transmembrane region" description="Helical" evidence="5">
    <location>
        <begin position="86"/>
        <end position="104"/>
    </location>
</feature>
<feature type="transmembrane region" description="Helical" evidence="5">
    <location>
        <begin position="226"/>
        <end position="245"/>
    </location>
</feature>
<feature type="transmembrane region" description="Helical" evidence="5">
    <location>
        <begin position="265"/>
        <end position="284"/>
    </location>
</feature>
<feature type="domain" description="Major facilitator superfamily (MFS) profile" evidence="6">
    <location>
        <begin position="20"/>
        <end position="405"/>
    </location>
</feature>
<sequence>MTSGQERDARPGLIAGRVLVLLAIVLSALTLRTAVTAITPLLDVIGDEVGFGSAVAGVFGMMPTAMFALFGLLTPMLATRFGLERIALVAMVMAGVGMLTRAMVGDTAMLLVLSAVALGGMGIGNVVIPPLVKRYFSDRVALMSAVYITCVQLGTAVPPLLAVPVAHAHGWRVSLAVWSVVAFAAVLPWIGVIVDRRGRDARAITTPQAPQHHSTHSGRPIWHSSLAWGMAAMFGMTSLITYSLFTWLPKILTESGASAEFGGAMVAMFSAVGFIAALGAPTLCARMVNPFPVVMACAVCYLVGFAGLVFAPSTVPWLWVLAIGLGPSTFPMSLTLINLRSRTGAGSSKLSGFTQGVGYTAACLGPVLFGVLHESTDGWGWPFAFLLVAVAVMLLGGRRACRPSMIEDDLAA</sequence>
<feature type="transmembrane region" description="Helical" evidence="5">
    <location>
        <begin position="291"/>
        <end position="311"/>
    </location>
</feature>
<feature type="transmembrane region" description="Helical" evidence="5">
    <location>
        <begin position="12"/>
        <end position="31"/>
    </location>
</feature>
<dbReference type="EMBL" id="JANRHA010000001">
    <property type="protein sequence ID" value="MDG3013049.1"/>
    <property type="molecule type" value="Genomic_DNA"/>
</dbReference>
<keyword evidence="3 5" id="KW-1133">Transmembrane helix</keyword>
<evidence type="ECO:0000313" key="8">
    <source>
        <dbReference type="Proteomes" id="UP001152755"/>
    </source>
</evidence>
<reference evidence="7" key="1">
    <citation type="submission" date="2022-08" db="EMBL/GenBank/DDBJ databases">
        <title>Genome analysis of Corynebacteriales strain.</title>
        <authorList>
            <person name="Lee S.D."/>
        </authorList>
    </citation>
    <scope>NUCLEOTIDE SEQUENCE</scope>
    <source>
        <strain evidence="7">D3-21</strain>
    </source>
</reference>
<evidence type="ECO:0000313" key="7">
    <source>
        <dbReference type="EMBL" id="MDG3013049.1"/>
    </source>
</evidence>